<comment type="subunit">
    <text evidence="6">Heterooligomer composed of large and small subunits.</text>
</comment>
<name>A0A9D1DEJ3_9FIRM</name>
<dbReference type="EMBL" id="DVGZ01000095">
    <property type="protein sequence ID" value="HIR47731.1"/>
    <property type="molecule type" value="Genomic_DNA"/>
</dbReference>
<dbReference type="EC" id="3.1.11.6" evidence="6"/>
<dbReference type="GO" id="GO:0006308">
    <property type="term" value="P:DNA catabolic process"/>
    <property type="evidence" value="ECO:0007669"/>
    <property type="project" value="UniProtKB-UniRule"/>
</dbReference>
<keyword evidence="3 6" id="KW-0540">Nuclease</keyword>
<dbReference type="HAMAP" id="MF_00337">
    <property type="entry name" value="Exonuc_7_S"/>
    <property type="match status" value="1"/>
</dbReference>
<evidence type="ECO:0000256" key="5">
    <source>
        <dbReference type="ARBA" id="ARBA00022839"/>
    </source>
</evidence>
<comment type="catalytic activity">
    <reaction evidence="6">
        <text>Exonucleolytic cleavage in either 5'- to 3'- or 3'- to 5'-direction to yield nucleoside 5'-phosphates.</text>
        <dbReference type="EC" id="3.1.11.6"/>
    </reaction>
</comment>
<dbReference type="PIRSF" id="PIRSF006488">
    <property type="entry name" value="Exonuc_VII_S"/>
    <property type="match status" value="1"/>
</dbReference>
<proteinExistence type="inferred from homology"/>
<comment type="similarity">
    <text evidence="1 6">Belongs to the XseB family.</text>
</comment>
<dbReference type="InterPro" id="IPR003761">
    <property type="entry name" value="Exonuc_VII_S"/>
</dbReference>
<reference evidence="7" key="1">
    <citation type="submission" date="2020-10" db="EMBL/GenBank/DDBJ databases">
        <authorList>
            <person name="Gilroy R."/>
        </authorList>
    </citation>
    <scope>NUCLEOTIDE SEQUENCE</scope>
    <source>
        <strain evidence="7">ChiSxjej1B13-7958</strain>
    </source>
</reference>
<evidence type="ECO:0000256" key="6">
    <source>
        <dbReference type="HAMAP-Rule" id="MF_00337"/>
    </source>
</evidence>
<dbReference type="Pfam" id="PF02609">
    <property type="entry name" value="Exonuc_VII_S"/>
    <property type="match status" value="1"/>
</dbReference>
<dbReference type="GO" id="GO:0009318">
    <property type="term" value="C:exodeoxyribonuclease VII complex"/>
    <property type="evidence" value="ECO:0007669"/>
    <property type="project" value="UniProtKB-UniRule"/>
</dbReference>
<dbReference type="Proteomes" id="UP000824242">
    <property type="component" value="Unassembled WGS sequence"/>
</dbReference>
<organism evidence="7 8">
    <name type="scientific">Candidatus Caccousia avicola</name>
    <dbReference type="NCBI Taxonomy" id="2840721"/>
    <lineage>
        <taxon>Bacteria</taxon>
        <taxon>Bacillati</taxon>
        <taxon>Bacillota</taxon>
        <taxon>Clostridia</taxon>
        <taxon>Eubacteriales</taxon>
        <taxon>Oscillospiraceae</taxon>
        <taxon>Oscillospiraceae incertae sedis</taxon>
        <taxon>Candidatus Caccousia</taxon>
    </lineage>
</organism>
<reference evidence="7" key="2">
    <citation type="journal article" date="2021" name="PeerJ">
        <title>Extensive microbial diversity within the chicken gut microbiome revealed by metagenomics and culture.</title>
        <authorList>
            <person name="Gilroy R."/>
            <person name="Ravi A."/>
            <person name="Getino M."/>
            <person name="Pursley I."/>
            <person name="Horton D.L."/>
            <person name="Alikhan N.F."/>
            <person name="Baker D."/>
            <person name="Gharbi K."/>
            <person name="Hall N."/>
            <person name="Watson M."/>
            <person name="Adriaenssens E.M."/>
            <person name="Foster-Nyarko E."/>
            <person name="Jarju S."/>
            <person name="Secka A."/>
            <person name="Antonio M."/>
            <person name="Oren A."/>
            <person name="Chaudhuri R.R."/>
            <person name="La Ragione R."/>
            <person name="Hildebrand F."/>
            <person name="Pallen M.J."/>
        </authorList>
    </citation>
    <scope>NUCLEOTIDE SEQUENCE</scope>
    <source>
        <strain evidence="7">ChiSxjej1B13-7958</strain>
    </source>
</reference>
<dbReference type="PANTHER" id="PTHR34137">
    <property type="entry name" value="EXODEOXYRIBONUCLEASE 7 SMALL SUBUNIT"/>
    <property type="match status" value="1"/>
</dbReference>
<accession>A0A9D1DEJ3</accession>
<dbReference type="AlphaFoldDB" id="A0A9D1DEJ3"/>
<keyword evidence="5 6" id="KW-0269">Exonuclease</keyword>
<dbReference type="PANTHER" id="PTHR34137:SF1">
    <property type="entry name" value="EXODEOXYRIBONUCLEASE 7 SMALL SUBUNIT"/>
    <property type="match status" value="1"/>
</dbReference>
<dbReference type="Gene3D" id="1.10.287.1040">
    <property type="entry name" value="Exonuclease VII, small subunit"/>
    <property type="match status" value="1"/>
</dbReference>
<dbReference type="GO" id="GO:0008855">
    <property type="term" value="F:exodeoxyribonuclease VII activity"/>
    <property type="evidence" value="ECO:0007669"/>
    <property type="project" value="UniProtKB-UniRule"/>
</dbReference>
<comment type="caution">
    <text evidence="7">The sequence shown here is derived from an EMBL/GenBank/DDBJ whole genome shotgun (WGS) entry which is preliminary data.</text>
</comment>
<keyword evidence="2 6" id="KW-0963">Cytoplasm</keyword>
<dbReference type="NCBIfam" id="NF002140">
    <property type="entry name" value="PRK00977.1-4"/>
    <property type="match status" value="1"/>
</dbReference>
<dbReference type="InterPro" id="IPR037004">
    <property type="entry name" value="Exonuc_VII_ssu_sf"/>
</dbReference>
<comment type="function">
    <text evidence="6">Bidirectionally degrades single-stranded DNA into large acid-insoluble oligonucleotides, which are then degraded further into small acid-soluble oligonucleotides.</text>
</comment>
<evidence type="ECO:0000256" key="3">
    <source>
        <dbReference type="ARBA" id="ARBA00022722"/>
    </source>
</evidence>
<evidence type="ECO:0000313" key="7">
    <source>
        <dbReference type="EMBL" id="HIR47731.1"/>
    </source>
</evidence>
<comment type="subcellular location">
    <subcellularLocation>
        <location evidence="6">Cytoplasm</location>
    </subcellularLocation>
</comment>
<sequence length="68" mass="7636">MAAKKMTFEASMDRLAEIVARLEAGKDSLEDSIKLFEEGTALAGRCYETLKNAEQKIRNLTEPEEDEV</sequence>
<evidence type="ECO:0000313" key="8">
    <source>
        <dbReference type="Proteomes" id="UP000824242"/>
    </source>
</evidence>
<protein>
    <recommendedName>
        <fullName evidence="6">Exodeoxyribonuclease 7 small subunit</fullName>
        <ecNumber evidence="6">3.1.11.6</ecNumber>
    </recommendedName>
    <alternativeName>
        <fullName evidence="6">Exodeoxyribonuclease VII small subunit</fullName>
        <shortName evidence="6">Exonuclease VII small subunit</shortName>
    </alternativeName>
</protein>
<dbReference type="NCBIfam" id="TIGR01280">
    <property type="entry name" value="xseB"/>
    <property type="match status" value="1"/>
</dbReference>
<dbReference type="GO" id="GO:0005829">
    <property type="term" value="C:cytosol"/>
    <property type="evidence" value="ECO:0007669"/>
    <property type="project" value="TreeGrafter"/>
</dbReference>
<evidence type="ECO:0000256" key="1">
    <source>
        <dbReference type="ARBA" id="ARBA00009998"/>
    </source>
</evidence>
<evidence type="ECO:0000256" key="4">
    <source>
        <dbReference type="ARBA" id="ARBA00022801"/>
    </source>
</evidence>
<evidence type="ECO:0000256" key="2">
    <source>
        <dbReference type="ARBA" id="ARBA00022490"/>
    </source>
</evidence>
<gene>
    <name evidence="6" type="primary">xseB</name>
    <name evidence="7" type="ORF">IAB89_08785</name>
</gene>
<keyword evidence="4 6" id="KW-0378">Hydrolase</keyword>
<dbReference type="SUPFAM" id="SSF116842">
    <property type="entry name" value="XseB-like"/>
    <property type="match status" value="1"/>
</dbReference>